<dbReference type="AlphaFoldDB" id="A0A0T6BHX4"/>
<evidence type="ECO:0000313" key="4">
    <source>
        <dbReference type="Proteomes" id="UP000036168"/>
    </source>
</evidence>
<dbReference type="Proteomes" id="UP001341297">
    <property type="component" value="Unassembled WGS sequence"/>
</dbReference>
<keyword evidence="1" id="KW-0472">Membrane</keyword>
<keyword evidence="3" id="KW-0645">Protease</keyword>
<keyword evidence="3" id="KW-0378">Hydrolase</keyword>
<reference evidence="3 5" key="3">
    <citation type="submission" date="2023-03" db="EMBL/GenBank/DDBJ databases">
        <title>Agriculturally important microbes genome sequencing.</title>
        <authorList>
            <person name="Dunlap C."/>
        </authorList>
    </citation>
    <scope>NUCLEOTIDE SEQUENCE [LARGE SCALE GENOMIC DNA]</scope>
    <source>
        <strain evidence="3 5">CBP-3203</strain>
    </source>
</reference>
<dbReference type="GO" id="GO:0006508">
    <property type="term" value="P:proteolysis"/>
    <property type="evidence" value="ECO:0007669"/>
    <property type="project" value="UniProtKB-KW"/>
</dbReference>
<evidence type="ECO:0000313" key="5">
    <source>
        <dbReference type="Proteomes" id="UP001341297"/>
    </source>
</evidence>
<proteinExistence type="predicted"/>
<sequence>MFKLNNEHNETVGIWENSKIIFQELKQEKFLRWAFFLCVGIGFYTYFISPYSDWIGHFSFLKECMFSFVSTTVFLCAAGNKRKYFFRKMGFFRLMGSALIGCIITFVFLVISVAILTSMNYEFSSTSIVGGGGGDGRSINYVIISSLIQLYGETMIIIFPFCFCMKILSMFMHWSKMVTVISLVFSGVCFGLTHYSTYDGNLIQLILVIGLSSVGFLITFLRVKNIHSAYLAHVFYDGILLFIPLLILQHYYS</sequence>
<dbReference type="EMBL" id="JARRTL010000027">
    <property type="protein sequence ID" value="MEC0487104.1"/>
    <property type="molecule type" value="Genomic_DNA"/>
</dbReference>
<dbReference type="GO" id="GO:0008233">
    <property type="term" value="F:peptidase activity"/>
    <property type="evidence" value="ECO:0007669"/>
    <property type="project" value="UniProtKB-KW"/>
</dbReference>
<keyword evidence="5" id="KW-1185">Reference proteome</keyword>
<keyword evidence="1" id="KW-1133">Transmembrane helix</keyword>
<evidence type="ECO:0000313" key="3">
    <source>
        <dbReference type="EMBL" id="MEC0487104.1"/>
    </source>
</evidence>
<dbReference type="EC" id="3.4.-.-" evidence="3"/>
<feature type="transmembrane region" description="Helical" evidence="1">
    <location>
        <begin position="30"/>
        <end position="48"/>
    </location>
</feature>
<gene>
    <name evidence="2" type="ORF">AB447_208790</name>
    <name evidence="3" type="ORF">P8828_20330</name>
</gene>
<accession>A0A0T6BHX4</accession>
<evidence type="ECO:0000256" key="1">
    <source>
        <dbReference type="SAM" id="Phobius"/>
    </source>
</evidence>
<feature type="transmembrane region" description="Helical" evidence="1">
    <location>
        <begin position="139"/>
        <end position="165"/>
    </location>
</feature>
<dbReference type="RefSeq" id="WP_048354165.1">
    <property type="nucleotide sequence ID" value="NZ_JARRTL010000027.1"/>
</dbReference>
<dbReference type="OrthoDB" id="2661755at2"/>
<feature type="transmembrane region" description="Helical" evidence="1">
    <location>
        <begin position="98"/>
        <end position="119"/>
    </location>
</feature>
<keyword evidence="1" id="KW-0812">Transmembrane</keyword>
<feature type="transmembrane region" description="Helical" evidence="1">
    <location>
        <begin position="54"/>
        <end position="77"/>
    </location>
</feature>
<name>A0A0T6BHX4_9BACI</name>
<reference evidence="2 4" key="1">
    <citation type="journal article" date="2015" name="Int. J. Syst. Evol. Microbiol.">
        <title>Bacillus glycinifermentans sp. nov., isolated from fermented soybean paste.</title>
        <authorList>
            <person name="Kim S.J."/>
            <person name="Dunlap C.A."/>
            <person name="Kwon S.W."/>
            <person name="Rooney A.P."/>
        </authorList>
    </citation>
    <scope>NUCLEOTIDE SEQUENCE [LARGE SCALE GENOMIC DNA]</scope>
    <source>
        <strain evidence="2 4">GO-13</strain>
    </source>
</reference>
<dbReference type="Proteomes" id="UP000036168">
    <property type="component" value="Unassembled WGS sequence"/>
</dbReference>
<dbReference type="EMBL" id="LECW02000082">
    <property type="protein sequence ID" value="KRT87053.1"/>
    <property type="molecule type" value="Genomic_DNA"/>
</dbReference>
<feature type="transmembrane region" description="Helical" evidence="1">
    <location>
        <begin position="202"/>
        <end position="223"/>
    </location>
</feature>
<organism evidence="2 4">
    <name type="scientific">Bacillus glycinifermentans</name>
    <dbReference type="NCBI Taxonomy" id="1664069"/>
    <lineage>
        <taxon>Bacteria</taxon>
        <taxon>Bacillati</taxon>
        <taxon>Bacillota</taxon>
        <taxon>Bacilli</taxon>
        <taxon>Bacillales</taxon>
        <taxon>Bacillaceae</taxon>
        <taxon>Bacillus</taxon>
    </lineage>
</organism>
<feature type="transmembrane region" description="Helical" evidence="1">
    <location>
        <begin position="230"/>
        <end position="252"/>
    </location>
</feature>
<protein>
    <submittedName>
        <fullName evidence="3">CPBP family glutamic-type intramembrane protease</fullName>
        <ecNumber evidence="3">3.4.-.-</ecNumber>
    </submittedName>
</protein>
<feature type="transmembrane region" description="Helical" evidence="1">
    <location>
        <begin position="177"/>
        <end position="196"/>
    </location>
</feature>
<comment type="caution">
    <text evidence="2">The sequence shown here is derived from an EMBL/GenBank/DDBJ whole genome shotgun (WGS) entry which is preliminary data.</text>
</comment>
<evidence type="ECO:0000313" key="2">
    <source>
        <dbReference type="EMBL" id="KRT87053.1"/>
    </source>
</evidence>
<reference evidence="2" key="2">
    <citation type="submission" date="2015-10" db="EMBL/GenBank/DDBJ databases">
        <authorList>
            <person name="Gilbert D.G."/>
        </authorList>
    </citation>
    <scope>NUCLEOTIDE SEQUENCE</scope>
    <source>
        <strain evidence="2">GO-13</strain>
    </source>
</reference>